<dbReference type="eggNOG" id="ENOG502ZAZD">
    <property type="taxonomic scope" value="Bacteria"/>
</dbReference>
<name>D5BQH0_PUNMI</name>
<evidence type="ECO:0000313" key="1">
    <source>
        <dbReference type="EMBL" id="ADE40688.1"/>
    </source>
</evidence>
<dbReference type="Proteomes" id="UP000007460">
    <property type="component" value="Chromosome"/>
</dbReference>
<dbReference type="KEGG" id="apb:SAR116_2445"/>
<dbReference type="STRING" id="488538.SAR116_2445"/>
<evidence type="ECO:0000313" key="2">
    <source>
        <dbReference type="Proteomes" id="UP000007460"/>
    </source>
</evidence>
<dbReference type="AlphaFoldDB" id="D5BQH0"/>
<dbReference type="HOGENOM" id="CLU_1045387_0_0_5"/>
<proteinExistence type="predicted"/>
<dbReference type="EMBL" id="CP001751">
    <property type="protein sequence ID" value="ADE40688.1"/>
    <property type="molecule type" value="Genomic_DNA"/>
</dbReference>
<protein>
    <submittedName>
        <fullName evidence="1">Uncharacterized protein</fullName>
    </submittedName>
</protein>
<gene>
    <name evidence="1" type="ordered locus">SAR116_2445</name>
</gene>
<dbReference type="RefSeq" id="WP_013047314.1">
    <property type="nucleotide sequence ID" value="NC_014010.1"/>
</dbReference>
<sequence>MHPVADTFKDASQTDAPPNFQRILILGSAPNSLQAANWPRELFDKIVVINNAWRVRDDWDDIIYPYDFAPENMPPQIEPHQQIIDEHAFVPIQNDYGGFVYAGATMAYTAGYWALGHYKPTQITFMGCDMHYPDTGKTHFYGTGSPDPLRDDITLTSLEASSARLYSLATQQGCQLFNLSDGISRLIFPRISITALASGDAHPPTHAVDEAQIGIALNREAQLDYYVPSGRYWDDLSQFDKDALIQLDALWMSTIKRKNKQHENAKDHALDC</sequence>
<accession>D5BQH0</accession>
<reference evidence="1 2" key="1">
    <citation type="journal article" date="2010" name="J. Bacteriol.">
        <title>Complete genome sequence of "Candidatus Puniceispirillum marinum" IMCC1322, a representative of the SAR116 clade in the Alphaproteobacteria.</title>
        <authorList>
            <person name="Oh H.M."/>
            <person name="Kwon K.K."/>
            <person name="Kang I."/>
            <person name="Kang S.G."/>
            <person name="Lee J.H."/>
            <person name="Kim S.J."/>
            <person name="Cho J.C."/>
        </authorList>
    </citation>
    <scope>NUCLEOTIDE SEQUENCE [LARGE SCALE GENOMIC DNA]</scope>
    <source>
        <strain evidence="1 2">IMCC1322</strain>
    </source>
</reference>
<keyword evidence="2" id="KW-1185">Reference proteome</keyword>
<organism evidence="1 2">
    <name type="scientific">Puniceispirillum marinum (strain IMCC1322)</name>
    <dbReference type="NCBI Taxonomy" id="488538"/>
    <lineage>
        <taxon>Bacteria</taxon>
        <taxon>Pseudomonadati</taxon>
        <taxon>Pseudomonadota</taxon>
        <taxon>Alphaproteobacteria</taxon>
        <taxon>Candidatus Puniceispirillales</taxon>
        <taxon>Candidatus Puniceispirillaceae</taxon>
        <taxon>Candidatus Puniceispirillum</taxon>
    </lineage>
</organism>